<keyword evidence="2" id="KW-1185">Reference proteome</keyword>
<reference evidence="1 2" key="1">
    <citation type="journal article" date="2020" name="Cell">
        <title>Large-Scale Comparative Analyses of Tick Genomes Elucidate Their Genetic Diversity and Vector Capacities.</title>
        <authorList>
            <consortium name="Tick Genome and Microbiome Consortium (TIGMIC)"/>
            <person name="Jia N."/>
            <person name="Wang J."/>
            <person name="Shi W."/>
            <person name="Du L."/>
            <person name="Sun Y."/>
            <person name="Zhan W."/>
            <person name="Jiang J.F."/>
            <person name="Wang Q."/>
            <person name="Zhang B."/>
            <person name="Ji P."/>
            <person name="Bell-Sakyi L."/>
            <person name="Cui X.M."/>
            <person name="Yuan T.T."/>
            <person name="Jiang B.G."/>
            <person name="Yang W.F."/>
            <person name="Lam T.T."/>
            <person name="Chang Q.C."/>
            <person name="Ding S.J."/>
            <person name="Wang X.J."/>
            <person name="Zhu J.G."/>
            <person name="Ruan X.D."/>
            <person name="Zhao L."/>
            <person name="Wei J.T."/>
            <person name="Ye R.Z."/>
            <person name="Que T.C."/>
            <person name="Du C.H."/>
            <person name="Zhou Y.H."/>
            <person name="Cheng J.X."/>
            <person name="Dai P.F."/>
            <person name="Guo W.B."/>
            <person name="Han X.H."/>
            <person name="Huang E.J."/>
            <person name="Li L.F."/>
            <person name="Wei W."/>
            <person name="Gao Y.C."/>
            <person name="Liu J.Z."/>
            <person name="Shao H.Z."/>
            <person name="Wang X."/>
            <person name="Wang C.C."/>
            <person name="Yang T.C."/>
            <person name="Huo Q.B."/>
            <person name="Li W."/>
            <person name="Chen H.Y."/>
            <person name="Chen S.E."/>
            <person name="Zhou L.G."/>
            <person name="Ni X.B."/>
            <person name="Tian J.H."/>
            <person name="Sheng Y."/>
            <person name="Liu T."/>
            <person name="Pan Y.S."/>
            <person name="Xia L.Y."/>
            <person name="Li J."/>
            <person name="Zhao F."/>
            <person name="Cao W.C."/>
        </authorList>
    </citation>
    <scope>NUCLEOTIDE SEQUENCE [LARGE SCALE GENOMIC DNA]</scope>
    <source>
        <strain evidence="1">HaeL-2018</strain>
    </source>
</reference>
<evidence type="ECO:0000313" key="2">
    <source>
        <dbReference type="Proteomes" id="UP000821853"/>
    </source>
</evidence>
<dbReference type="OrthoDB" id="10061868at2759"/>
<organism evidence="1 2">
    <name type="scientific">Haemaphysalis longicornis</name>
    <name type="common">Bush tick</name>
    <dbReference type="NCBI Taxonomy" id="44386"/>
    <lineage>
        <taxon>Eukaryota</taxon>
        <taxon>Metazoa</taxon>
        <taxon>Ecdysozoa</taxon>
        <taxon>Arthropoda</taxon>
        <taxon>Chelicerata</taxon>
        <taxon>Arachnida</taxon>
        <taxon>Acari</taxon>
        <taxon>Parasitiformes</taxon>
        <taxon>Ixodida</taxon>
        <taxon>Ixodoidea</taxon>
        <taxon>Ixodidae</taxon>
        <taxon>Haemaphysalinae</taxon>
        <taxon>Haemaphysalis</taxon>
    </lineage>
</organism>
<gene>
    <name evidence="1" type="ORF">HPB48_011049</name>
</gene>
<evidence type="ECO:0000313" key="1">
    <source>
        <dbReference type="EMBL" id="KAH9378652.1"/>
    </source>
</evidence>
<sequence>MLNTVEKSSDTVGLSKLYDYLLVNIGGTGTLGVKESLFSSMLSQTLFWVLPHDIVVRYHRMCAAEVSAQRTYTSQKNADLGGVVTRLVLHVASRNKTISKTSKGASVCHVKSKAKAHRPY</sequence>
<protein>
    <submittedName>
        <fullName evidence="1">Uncharacterized protein</fullName>
    </submittedName>
</protein>
<proteinExistence type="predicted"/>
<name>A0A9J6GWM7_HAELO</name>
<dbReference type="AlphaFoldDB" id="A0A9J6GWM7"/>
<dbReference type="Proteomes" id="UP000821853">
    <property type="component" value="Unassembled WGS sequence"/>
</dbReference>
<dbReference type="VEuPathDB" id="VectorBase:HLOH_063611"/>
<dbReference type="EMBL" id="JABSTR010000009">
    <property type="protein sequence ID" value="KAH9378652.1"/>
    <property type="molecule type" value="Genomic_DNA"/>
</dbReference>
<comment type="caution">
    <text evidence="1">The sequence shown here is derived from an EMBL/GenBank/DDBJ whole genome shotgun (WGS) entry which is preliminary data.</text>
</comment>
<accession>A0A9J6GWM7</accession>